<comment type="caution">
    <text evidence="1">The sequence shown here is derived from an EMBL/GenBank/DDBJ whole genome shotgun (WGS) entry which is preliminary data.</text>
</comment>
<proteinExistence type="predicted"/>
<gene>
    <name evidence="1" type="ORF">ACHAWO_013297</name>
</gene>
<evidence type="ECO:0000313" key="2">
    <source>
        <dbReference type="Proteomes" id="UP001530400"/>
    </source>
</evidence>
<dbReference type="Proteomes" id="UP001530400">
    <property type="component" value="Unassembled WGS sequence"/>
</dbReference>
<evidence type="ECO:0000313" key="1">
    <source>
        <dbReference type="EMBL" id="KAL3777023.1"/>
    </source>
</evidence>
<sequence>MGSCHPPSPVGTGDGTWIVTQAEAFHSSFTHIMIGSKRNASDIPTDWTRSGKRRQRWDELFSSLPRSQNAIDSNSMVDDLPRTLKQQLRAYIIDRCPGSAELADVLFWIAENFPRQLRTKELCETLESFTLIGADINSLLSKEKDPTGDRKKNMVIYDLACGHALGGLLLSYRFSSIRVICIDKEERQCWSTYRDGFEKFGKKANDDDSSVTANVSFVVGDITSDCFQPKSGDYLMCLHGCNELSPFVLTKARSINTGYGIMPCCIRDGMLGVTTASSHNNWSIVNDIARYSIHVGYLAGKFGVEKIAAISQLITNRFLILIGDYKSGDVVMIAK</sequence>
<reference evidence="1 2" key="1">
    <citation type="submission" date="2024-10" db="EMBL/GenBank/DDBJ databases">
        <title>Updated reference genomes for cyclostephanoid diatoms.</title>
        <authorList>
            <person name="Roberts W.R."/>
            <person name="Alverson A.J."/>
        </authorList>
    </citation>
    <scope>NUCLEOTIDE SEQUENCE [LARGE SCALE GENOMIC DNA]</scope>
    <source>
        <strain evidence="1 2">AJA010-31</strain>
    </source>
</reference>
<accession>A0ABD3NNX7</accession>
<keyword evidence="2" id="KW-1185">Reference proteome</keyword>
<name>A0ABD3NNX7_9STRA</name>
<dbReference type="InterPro" id="IPR029063">
    <property type="entry name" value="SAM-dependent_MTases_sf"/>
</dbReference>
<dbReference type="EMBL" id="JALLPJ020001068">
    <property type="protein sequence ID" value="KAL3777023.1"/>
    <property type="molecule type" value="Genomic_DNA"/>
</dbReference>
<dbReference type="SUPFAM" id="SSF53335">
    <property type="entry name" value="S-adenosyl-L-methionine-dependent methyltransferases"/>
    <property type="match status" value="1"/>
</dbReference>
<protein>
    <recommendedName>
        <fullName evidence="3">Methyltransferase domain-containing protein</fullName>
    </recommendedName>
</protein>
<organism evidence="1 2">
    <name type="scientific">Cyclotella atomus</name>
    <dbReference type="NCBI Taxonomy" id="382360"/>
    <lineage>
        <taxon>Eukaryota</taxon>
        <taxon>Sar</taxon>
        <taxon>Stramenopiles</taxon>
        <taxon>Ochrophyta</taxon>
        <taxon>Bacillariophyta</taxon>
        <taxon>Coscinodiscophyceae</taxon>
        <taxon>Thalassiosirophycidae</taxon>
        <taxon>Stephanodiscales</taxon>
        <taxon>Stephanodiscaceae</taxon>
        <taxon>Cyclotella</taxon>
    </lineage>
</organism>
<dbReference type="AlphaFoldDB" id="A0ABD3NNX7"/>
<dbReference type="Gene3D" id="3.40.50.150">
    <property type="entry name" value="Vaccinia Virus protein VP39"/>
    <property type="match status" value="1"/>
</dbReference>
<evidence type="ECO:0008006" key="3">
    <source>
        <dbReference type="Google" id="ProtNLM"/>
    </source>
</evidence>